<evidence type="ECO:0000313" key="7">
    <source>
        <dbReference type="Proteomes" id="UP000000841"/>
    </source>
</evidence>
<evidence type="ECO:0000259" key="5">
    <source>
        <dbReference type="Pfam" id="PF18313"/>
    </source>
</evidence>
<keyword evidence="7" id="KW-1185">Reference proteome</keyword>
<dbReference type="PANTHER" id="PTHR18919">
    <property type="entry name" value="ACETYL-COA C-ACYLTRANSFERASE"/>
    <property type="match status" value="1"/>
</dbReference>
<sequence length="515" mass="53693">MGECSMPDESRLPVLIGVGQLRNNPERTHDAAREPLELAEEAARRAVKDAGVDALLNSVDTITAVKTSSWAYDDLPSLLAGRLGISPTRTSTTTVGGHWPAAILDAAAAEIAAGASRAALLVGAEAQASVSALLKAGVDPGRDHGWTTAPGGPPAFDPDDLGSPAMQAAGLIMPTRVYPLFENRLRHALGQRPEEATAWSARLYAAFSEVASGNPAAWTPTPRTAEEIATVGPGNRMVCEPYPLAMNAMPHVDQAVAVLVTSVALAREHGVDEDRLVYVWGGAGASDSPDVLSRPDFARSAALESVLRRCLDRGGLDATELDVLDVYSCFPVVPKLVIRQLGLADDVVPTVTGGHSSFGGPLSSYSLHAVVSVVERLREGATVGLVHANGGYLTDQHAVLLGRGPHADGYVGEPEPVSTATREDVPALREPSDDAAEPAVVETATVEYGRDGTPSQAFLVARAQDGARLCGQTRPGDTASARVLSLASGSEVVGRRVRISRAGPDQGFLSVDTAD</sequence>
<dbReference type="Gene3D" id="2.40.50.840">
    <property type="match status" value="1"/>
</dbReference>
<dbReference type="PANTHER" id="PTHR18919:SF139">
    <property type="entry name" value="THIOLASE-LIKE PROTEIN TYPE 1 ADDITIONAL C-TERMINAL DOMAIN-CONTAINING PROTEIN"/>
    <property type="match status" value="1"/>
</dbReference>
<evidence type="ECO:0000313" key="6">
    <source>
        <dbReference type="EMBL" id="ACU97041.1"/>
    </source>
</evidence>
<dbReference type="Proteomes" id="UP000000841">
    <property type="component" value="Chromosome"/>
</dbReference>
<reference evidence="6 7" key="1">
    <citation type="journal article" date="2009" name="Stand. Genomic Sci.">
        <title>Complete genome sequence of Saccharomonospora viridis type strain (P101).</title>
        <authorList>
            <person name="Pati A."/>
            <person name="Sikorski J."/>
            <person name="Nolan M."/>
            <person name="Lapidus A."/>
            <person name="Copeland A."/>
            <person name="Glavina Del Rio T."/>
            <person name="Lucas S."/>
            <person name="Chen F."/>
            <person name="Tice H."/>
            <person name="Pitluck S."/>
            <person name="Cheng J.F."/>
            <person name="Chertkov O."/>
            <person name="Brettin T."/>
            <person name="Han C."/>
            <person name="Detter J.C."/>
            <person name="Kuske C."/>
            <person name="Bruce D."/>
            <person name="Goodwin L."/>
            <person name="Chain P."/>
            <person name="D'haeseleer P."/>
            <person name="Chen A."/>
            <person name="Palaniappan K."/>
            <person name="Ivanova N."/>
            <person name="Mavromatis K."/>
            <person name="Mikhailova N."/>
            <person name="Rohde M."/>
            <person name="Tindall B.J."/>
            <person name="Goker M."/>
            <person name="Bristow J."/>
            <person name="Eisen J.A."/>
            <person name="Markowitz V."/>
            <person name="Hugenholtz P."/>
            <person name="Kyrpides N.C."/>
            <person name="Klenk H.P."/>
        </authorList>
    </citation>
    <scope>NUCLEOTIDE SEQUENCE [LARGE SCALE GENOMIC DNA]</scope>
    <source>
        <strain evidence="7">ATCC 15386 / DSM 43017 / JCM 3036 / NBRC 12207 / P101</strain>
    </source>
</reference>
<dbReference type="Gene3D" id="3.40.47.10">
    <property type="match status" value="1"/>
</dbReference>
<feature type="compositionally biased region" description="Basic and acidic residues" evidence="4">
    <location>
        <begin position="421"/>
        <end position="432"/>
    </location>
</feature>
<proteinExistence type="inferred from homology"/>
<evidence type="ECO:0000256" key="2">
    <source>
        <dbReference type="ARBA" id="ARBA00022679"/>
    </source>
</evidence>
<dbReference type="SUPFAM" id="SSF53901">
    <property type="entry name" value="Thiolase-like"/>
    <property type="match status" value="1"/>
</dbReference>
<dbReference type="InterPro" id="IPR016039">
    <property type="entry name" value="Thiolase-like"/>
</dbReference>
<dbReference type="STRING" id="471857.Svir_20230"/>
<dbReference type="AlphaFoldDB" id="C7MVU1"/>
<dbReference type="EMBL" id="CP001683">
    <property type="protein sequence ID" value="ACU97041.1"/>
    <property type="molecule type" value="Genomic_DNA"/>
</dbReference>
<dbReference type="Pfam" id="PF18313">
    <property type="entry name" value="TLP1_add_C"/>
    <property type="match status" value="1"/>
</dbReference>
<gene>
    <name evidence="6" type="ordered locus">Svir_20230</name>
</gene>
<evidence type="ECO:0000256" key="3">
    <source>
        <dbReference type="ARBA" id="ARBA00023315"/>
    </source>
</evidence>
<feature type="region of interest" description="Disordered" evidence="4">
    <location>
        <begin position="408"/>
        <end position="436"/>
    </location>
</feature>
<dbReference type="KEGG" id="svi:Svir_20230"/>
<name>C7MVU1_SACVD</name>
<accession>C7MVU1</accession>
<feature type="domain" description="Thiolase-like protein type 1 additional C-terminal" evidence="5">
    <location>
        <begin position="432"/>
        <end position="501"/>
    </location>
</feature>
<dbReference type="HOGENOM" id="CLU_026848_0_0_11"/>
<evidence type="ECO:0000256" key="4">
    <source>
        <dbReference type="SAM" id="MobiDB-lite"/>
    </source>
</evidence>
<evidence type="ECO:0000256" key="1">
    <source>
        <dbReference type="ARBA" id="ARBA00010982"/>
    </source>
</evidence>
<comment type="similarity">
    <text evidence="1">Belongs to the thiolase-like superfamily. Thiolase family.</text>
</comment>
<dbReference type="InterPro" id="IPR040771">
    <property type="entry name" value="TLP1_add_C"/>
</dbReference>
<dbReference type="eggNOG" id="COG0183">
    <property type="taxonomic scope" value="Bacteria"/>
</dbReference>
<protein>
    <submittedName>
        <fullName evidence="6">Acetyl-CoA acetyltransferase</fullName>
    </submittedName>
</protein>
<keyword evidence="2 6" id="KW-0808">Transferase</keyword>
<organism evidence="6 7">
    <name type="scientific">Saccharomonospora viridis (strain ATCC 15386 / DSM 43017 / JCM 3036 / CCUG 5913 / NBRC 12207 / NCIMB 9602 / P101)</name>
    <name type="common">Thermoactinomyces viridis</name>
    <dbReference type="NCBI Taxonomy" id="471857"/>
    <lineage>
        <taxon>Bacteria</taxon>
        <taxon>Bacillati</taxon>
        <taxon>Actinomycetota</taxon>
        <taxon>Actinomycetes</taxon>
        <taxon>Pseudonocardiales</taxon>
        <taxon>Pseudonocardiaceae</taxon>
        <taxon>Saccharomonospora</taxon>
    </lineage>
</organism>
<keyword evidence="3" id="KW-0012">Acyltransferase</keyword>
<dbReference type="GO" id="GO:0016746">
    <property type="term" value="F:acyltransferase activity"/>
    <property type="evidence" value="ECO:0007669"/>
    <property type="project" value="UniProtKB-KW"/>
</dbReference>